<evidence type="ECO:0000256" key="1">
    <source>
        <dbReference type="SAM" id="Phobius"/>
    </source>
</evidence>
<organism evidence="2 3">
    <name type="scientific">Streptococcus macedonicus</name>
    <name type="common">Streptococcus gallolyticus macedonicus</name>
    <dbReference type="NCBI Taxonomy" id="59310"/>
    <lineage>
        <taxon>Bacteria</taxon>
        <taxon>Bacillati</taxon>
        <taxon>Bacillota</taxon>
        <taxon>Bacilli</taxon>
        <taxon>Lactobacillales</taxon>
        <taxon>Streptococcaceae</taxon>
        <taxon>Streptococcus</taxon>
    </lineage>
</organism>
<evidence type="ECO:0000313" key="2">
    <source>
        <dbReference type="EMBL" id="PHV58996.1"/>
    </source>
</evidence>
<feature type="transmembrane region" description="Helical" evidence="1">
    <location>
        <begin position="6"/>
        <end position="33"/>
    </location>
</feature>
<name>A0AAP8G062_STRMC</name>
<accession>A0AAP8G062</accession>
<dbReference type="Proteomes" id="UP000221763">
    <property type="component" value="Unassembled WGS sequence"/>
</dbReference>
<keyword evidence="1" id="KW-0472">Membrane</keyword>
<dbReference type="AlphaFoldDB" id="A0AAP8G062"/>
<sequence>MVNCVIGINLFLVMFCNSTITDLFLFVFTQLILHYQTKSNKPSICIKIIINLFKKGMQYFLFFFI</sequence>
<evidence type="ECO:0000313" key="3">
    <source>
        <dbReference type="Proteomes" id="UP000221763"/>
    </source>
</evidence>
<keyword evidence="1" id="KW-0812">Transmembrane</keyword>
<proteinExistence type="predicted"/>
<reference evidence="2 3" key="1">
    <citation type="submission" date="2017-10" db="EMBL/GenBank/DDBJ databases">
        <title>Whole-genome sequence of three Streptococcus macedonicus strains isolated from Italian cheeses of the Veneto region.</title>
        <authorList>
            <person name="Treu L."/>
            <person name="De Diego-Diaz B."/>
            <person name="Papadimitriou K."/>
            <person name="Tsakalidou E."/>
            <person name="Corich V."/>
            <person name="Giacomini A."/>
        </authorList>
    </citation>
    <scope>NUCLEOTIDE SEQUENCE [LARGE SCALE GENOMIC DNA]</scope>
    <source>
        <strain evidence="2 3">19AS</strain>
    </source>
</reference>
<protein>
    <submittedName>
        <fullName evidence="2">Uncharacterized protein</fullName>
    </submittedName>
</protein>
<comment type="caution">
    <text evidence="2">The sequence shown here is derived from an EMBL/GenBank/DDBJ whole genome shotgun (WGS) entry which is preliminary data.</text>
</comment>
<dbReference type="EMBL" id="PEBN01000001">
    <property type="protein sequence ID" value="PHV58996.1"/>
    <property type="molecule type" value="Genomic_DNA"/>
</dbReference>
<gene>
    <name evidence="2" type="ORF">CS009_00010</name>
</gene>
<keyword evidence="1" id="KW-1133">Transmembrane helix</keyword>